<keyword evidence="4" id="KW-1185">Reference proteome</keyword>
<feature type="transmembrane region" description="Helical" evidence="1">
    <location>
        <begin position="87"/>
        <end position="108"/>
    </location>
</feature>
<keyword evidence="1" id="KW-1133">Transmembrane helix</keyword>
<keyword evidence="1" id="KW-0812">Transmembrane</keyword>
<organism evidence="3 4">
    <name type="scientific">Dendrothele bispora (strain CBS 962.96)</name>
    <dbReference type="NCBI Taxonomy" id="1314807"/>
    <lineage>
        <taxon>Eukaryota</taxon>
        <taxon>Fungi</taxon>
        <taxon>Dikarya</taxon>
        <taxon>Basidiomycota</taxon>
        <taxon>Agaricomycotina</taxon>
        <taxon>Agaricomycetes</taxon>
        <taxon>Agaricomycetidae</taxon>
        <taxon>Agaricales</taxon>
        <taxon>Agaricales incertae sedis</taxon>
        <taxon>Dendrothele</taxon>
    </lineage>
</organism>
<feature type="transmembrane region" description="Helical" evidence="1">
    <location>
        <begin position="53"/>
        <end position="75"/>
    </location>
</feature>
<dbReference type="InterPro" id="IPR045340">
    <property type="entry name" value="DUF6533"/>
</dbReference>
<feature type="transmembrane region" description="Helical" evidence="1">
    <location>
        <begin position="186"/>
        <end position="208"/>
    </location>
</feature>
<sequence>MDSSLGSDASSIRAQREEGYLHLCAIVILYWDHIITFPSEVEFVWKHPISKGSILFFLNRYFSSLGNIVVTYGLFSSNLSPSRCNHLHLFREILLVITQLIVCVLLTLRTWALYACSRRVLIFIMCCVLTVAAMACLVIFYGHRSQPTVTSIGCHAQSKINSATSTSLRVHTAMSPEHWLPPLGVAAAWETLFLYDTVVFVMTLLKAYQVRGLLLGRMSLLYLVLRDDAIYFAVMALANLVNILTFYLCEPYMKGGVSSLASAISVTLMSRLMLNLHKEAGVDPCSTNYSTCEFAVRTGSGEPDILFVDSSVRSEDREGCQGVGTDVKSEENRS</sequence>
<dbReference type="Proteomes" id="UP000297245">
    <property type="component" value="Unassembled WGS sequence"/>
</dbReference>
<feature type="domain" description="DUF6533" evidence="2">
    <location>
        <begin position="20"/>
        <end position="63"/>
    </location>
</feature>
<feature type="transmembrane region" description="Helical" evidence="1">
    <location>
        <begin position="120"/>
        <end position="141"/>
    </location>
</feature>
<evidence type="ECO:0000313" key="4">
    <source>
        <dbReference type="Proteomes" id="UP000297245"/>
    </source>
</evidence>
<accession>A0A4S8M657</accession>
<gene>
    <name evidence="3" type="ORF">K435DRAFT_965285</name>
</gene>
<dbReference type="EMBL" id="ML179149">
    <property type="protein sequence ID" value="THU97756.1"/>
    <property type="molecule type" value="Genomic_DNA"/>
</dbReference>
<name>A0A4S8M657_DENBC</name>
<dbReference type="OrthoDB" id="2686513at2759"/>
<keyword evidence="1" id="KW-0472">Membrane</keyword>
<evidence type="ECO:0000256" key="1">
    <source>
        <dbReference type="SAM" id="Phobius"/>
    </source>
</evidence>
<proteinExistence type="predicted"/>
<evidence type="ECO:0000313" key="3">
    <source>
        <dbReference type="EMBL" id="THU97756.1"/>
    </source>
</evidence>
<evidence type="ECO:0000259" key="2">
    <source>
        <dbReference type="Pfam" id="PF20151"/>
    </source>
</evidence>
<dbReference type="Pfam" id="PF20151">
    <property type="entry name" value="DUF6533"/>
    <property type="match status" value="1"/>
</dbReference>
<reference evidence="3 4" key="1">
    <citation type="journal article" date="2019" name="Nat. Ecol. Evol.">
        <title>Megaphylogeny resolves global patterns of mushroom evolution.</title>
        <authorList>
            <person name="Varga T."/>
            <person name="Krizsan K."/>
            <person name="Foldi C."/>
            <person name="Dima B."/>
            <person name="Sanchez-Garcia M."/>
            <person name="Sanchez-Ramirez S."/>
            <person name="Szollosi G.J."/>
            <person name="Szarkandi J.G."/>
            <person name="Papp V."/>
            <person name="Albert L."/>
            <person name="Andreopoulos W."/>
            <person name="Angelini C."/>
            <person name="Antonin V."/>
            <person name="Barry K.W."/>
            <person name="Bougher N.L."/>
            <person name="Buchanan P."/>
            <person name="Buyck B."/>
            <person name="Bense V."/>
            <person name="Catcheside P."/>
            <person name="Chovatia M."/>
            <person name="Cooper J."/>
            <person name="Damon W."/>
            <person name="Desjardin D."/>
            <person name="Finy P."/>
            <person name="Geml J."/>
            <person name="Haridas S."/>
            <person name="Hughes K."/>
            <person name="Justo A."/>
            <person name="Karasinski D."/>
            <person name="Kautmanova I."/>
            <person name="Kiss B."/>
            <person name="Kocsube S."/>
            <person name="Kotiranta H."/>
            <person name="LaButti K.M."/>
            <person name="Lechner B.E."/>
            <person name="Liimatainen K."/>
            <person name="Lipzen A."/>
            <person name="Lukacs Z."/>
            <person name="Mihaltcheva S."/>
            <person name="Morgado L.N."/>
            <person name="Niskanen T."/>
            <person name="Noordeloos M.E."/>
            <person name="Ohm R.A."/>
            <person name="Ortiz-Santana B."/>
            <person name="Ovrebo C."/>
            <person name="Racz N."/>
            <person name="Riley R."/>
            <person name="Savchenko A."/>
            <person name="Shiryaev A."/>
            <person name="Soop K."/>
            <person name="Spirin V."/>
            <person name="Szebenyi C."/>
            <person name="Tomsovsky M."/>
            <person name="Tulloss R.E."/>
            <person name="Uehling J."/>
            <person name="Grigoriev I.V."/>
            <person name="Vagvolgyi C."/>
            <person name="Papp T."/>
            <person name="Martin F.M."/>
            <person name="Miettinen O."/>
            <person name="Hibbett D.S."/>
            <person name="Nagy L.G."/>
        </authorList>
    </citation>
    <scope>NUCLEOTIDE SEQUENCE [LARGE SCALE GENOMIC DNA]</scope>
    <source>
        <strain evidence="3 4">CBS 962.96</strain>
    </source>
</reference>
<protein>
    <recommendedName>
        <fullName evidence="2">DUF6533 domain-containing protein</fullName>
    </recommendedName>
</protein>
<dbReference type="AlphaFoldDB" id="A0A4S8M657"/>
<feature type="transmembrane region" description="Helical" evidence="1">
    <location>
        <begin position="229"/>
        <end position="249"/>
    </location>
</feature>